<dbReference type="HOGENOM" id="CLU_2355865_0_0_7"/>
<dbReference type="KEGG" id="hez:U064_0693"/>
<reference evidence="2 3" key="1">
    <citation type="journal article" date="2013" name="PLoS ONE">
        <title>Helicobacter pylori genomic microevolution during naturally occurring transmission between adults.</title>
        <authorList>
            <person name="Linz B."/>
            <person name="Windsor H.M."/>
            <person name="Gajewski J.P."/>
            <person name="Hake C.M."/>
            <person name="Drautz D.I."/>
            <person name="Schuster S.C."/>
            <person name="Marshall B.J."/>
        </authorList>
    </citation>
    <scope>NUCLEOTIDE SEQUENCE [LARGE SCALE GENOMIC DNA]</scope>
    <source>
        <strain evidence="2 3">BM012S</strain>
    </source>
</reference>
<dbReference type="AlphaFoldDB" id="V5NMG9"/>
<evidence type="ECO:0000313" key="3">
    <source>
        <dbReference type="Proteomes" id="UP000018543"/>
    </source>
</evidence>
<organism evidence="2 3">
    <name type="scientific">Helicobacter pylori BM012S</name>
    <dbReference type="NCBI Taxonomy" id="1407463"/>
    <lineage>
        <taxon>Bacteria</taxon>
        <taxon>Pseudomonadati</taxon>
        <taxon>Campylobacterota</taxon>
        <taxon>Epsilonproteobacteria</taxon>
        <taxon>Campylobacterales</taxon>
        <taxon>Helicobacteraceae</taxon>
        <taxon>Helicobacter</taxon>
    </lineage>
</organism>
<keyword evidence="1" id="KW-0472">Membrane</keyword>
<proteinExistence type="predicted"/>
<dbReference type="PATRIC" id="fig|1407463.3.peg.711"/>
<accession>V5NMG9</accession>
<sequence>MFGISAWVVLNPCLIDADSFLTKDIKLSKKLDFRSYVMILSFILSLQILFMILDFILPSNSFSYEQRRFQTTSHRFRACKNKKLNTINQKQTPINP</sequence>
<feature type="transmembrane region" description="Helical" evidence="1">
    <location>
        <begin position="33"/>
        <end position="57"/>
    </location>
</feature>
<evidence type="ECO:0000313" key="2">
    <source>
        <dbReference type="EMBL" id="AHA89616.1"/>
    </source>
</evidence>
<keyword evidence="1" id="KW-1133">Transmembrane helix</keyword>
<protein>
    <submittedName>
        <fullName evidence="2">Uncharacterized protein</fullName>
    </submittedName>
</protein>
<name>V5NMG9_HELPX</name>
<keyword evidence="1" id="KW-0812">Transmembrane</keyword>
<dbReference type="EMBL" id="CP006889">
    <property type="protein sequence ID" value="AHA89616.1"/>
    <property type="molecule type" value="Genomic_DNA"/>
</dbReference>
<dbReference type="Proteomes" id="UP000018543">
    <property type="component" value="Chromosome"/>
</dbReference>
<evidence type="ECO:0000256" key="1">
    <source>
        <dbReference type="SAM" id="Phobius"/>
    </source>
</evidence>
<gene>
    <name evidence="2" type="ORF">U064_0693</name>
</gene>